<evidence type="ECO:0000313" key="1">
    <source>
        <dbReference type="EMBL" id="SVB92280.1"/>
    </source>
</evidence>
<feature type="non-terminal residue" evidence="1">
    <location>
        <position position="457"/>
    </location>
</feature>
<proteinExistence type="predicted"/>
<dbReference type="InterPro" id="IPR012334">
    <property type="entry name" value="Pectin_lyas_fold"/>
</dbReference>
<name>A0A382HY50_9ZZZZ</name>
<accession>A0A382HY50</accession>
<reference evidence="1" key="1">
    <citation type="submission" date="2018-05" db="EMBL/GenBank/DDBJ databases">
        <authorList>
            <person name="Lanie J.A."/>
            <person name="Ng W.-L."/>
            <person name="Kazmierczak K.M."/>
            <person name="Andrzejewski T.M."/>
            <person name="Davidsen T.M."/>
            <person name="Wayne K.J."/>
            <person name="Tettelin H."/>
            <person name="Glass J.I."/>
            <person name="Rusch D."/>
            <person name="Podicherti R."/>
            <person name="Tsui H.-C.T."/>
            <person name="Winkler M.E."/>
        </authorList>
    </citation>
    <scope>NUCLEOTIDE SEQUENCE</scope>
</reference>
<evidence type="ECO:0008006" key="2">
    <source>
        <dbReference type="Google" id="ProtNLM"/>
    </source>
</evidence>
<dbReference type="AlphaFoldDB" id="A0A382HY50"/>
<dbReference type="SUPFAM" id="SSF51126">
    <property type="entry name" value="Pectin lyase-like"/>
    <property type="match status" value="2"/>
</dbReference>
<dbReference type="Gene3D" id="2.160.20.10">
    <property type="entry name" value="Single-stranded right-handed beta-helix, Pectin lyase-like"/>
    <property type="match status" value="2"/>
</dbReference>
<sequence length="457" mass="47670">GTDSIQISGTWYTAPTTDLDGIRPNPAGTVLDMGAYESEMGVEAGYVGPVWYVDGPAGLPYGNGGPGAPFRTIQTGIGAASDGDTVSVKAGTYIENIDFDGKNIVVIGADRETTIIDGDSSGTVVKIADLDGDAVLKNFTIQNGFISDEVSNFPNGGGVSVNNASPVLKNLKVKNNIAHYGGGIYIYNSTSLLENISVYGNESVSHGAGIYLDYTAATLRNVASYNNSSGSHAGGIFINNDYQENSPTIIGGSFHDNQASYGVGGVFTQNCAPSFYQSNIVNNQGGWNDNENAGGLFLFNADVQLVSCIVSGNSSPQLEFDSTEAQSVESLSINYSLIQNGQDSIVTNDNGTVTWGDGNIDVDPIFVDTANGNYHLLASSQLINAGHPDSLDSDGTRADIGAYPHLNSYSGPTWYISESGNDTTATGASDDPFRSIQAGINFSSDTDSVTVAAGTYV</sequence>
<gene>
    <name evidence="1" type="ORF">METZ01_LOCUS245134</name>
</gene>
<feature type="non-terminal residue" evidence="1">
    <location>
        <position position="1"/>
    </location>
</feature>
<protein>
    <recommendedName>
        <fullName evidence="2">Right handed beta helix domain-containing protein</fullName>
    </recommendedName>
</protein>
<dbReference type="EMBL" id="UINC01064025">
    <property type="protein sequence ID" value="SVB92280.1"/>
    <property type="molecule type" value="Genomic_DNA"/>
</dbReference>
<organism evidence="1">
    <name type="scientific">marine metagenome</name>
    <dbReference type="NCBI Taxonomy" id="408172"/>
    <lineage>
        <taxon>unclassified sequences</taxon>
        <taxon>metagenomes</taxon>
        <taxon>ecological metagenomes</taxon>
    </lineage>
</organism>
<dbReference type="InterPro" id="IPR011050">
    <property type="entry name" value="Pectin_lyase_fold/virulence"/>
</dbReference>